<evidence type="ECO:0000256" key="1">
    <source>
        <dbReference type="PROSITE-ProRule" id="PRU00409"/>
    </source>
</evidence>
<comment type="caution">
    <text evidence="3">The sequence shown here is derived from an EMBL/GenBank/DDBJ whole genome shotgun (WGS) entry which is preliminary data.</text>
</comment>
<dbReference type="Pfam" id="PF21360">
    <property type="entry name" value="PylC-like_N"/>
    <property type="match status" value="1"/>
</dbReference>
<dbReference type="InterPro" id="IPR011761">
    <property type="entry name" value="ATP-grasp"/>
</dbReference>
<dbReference type="InterPro" id="IPR048764">
    <property type="entry name" value="PylC_N"/>
</dbReference>
<name>A0A4Q9KJF9_PROTD</name>
<keyword evidence="1" id="KW-0547">Nucleotide-binding</keyword>
<accession>A0A4Q9KJF9</accession>
<evidence type="ECO:0000313" key="3">
    <source>
        <dbReference type="EMBL" id="TBT92200.1"/>
    </source>
</evidence>
<feature type="domain" description="ATP-grasp" evidence="2">
    <location>
        <begin position="116"/>
        <end position="302"/>
    </location>
</feature>
<dbReference type="PROSITE" id="PS50975">
    <property type="entry name" value="ATP_GRASP"/>
    <property type="match status" value="1"/>
</dbReference>
<evidence type="ECO:0000259" key="2">
    <source>
        <dbReference type="PROSITE" id="PS50975"/>
    </source>
</evidence>
<reference evidence="3 4" key="1">
    <citation type="submission" date="2019-01" db="EMBL/GenBank/DDBJ databases">
        <title>Lactibacter flavus gen. nov., sp. nov., a novel bacterium of the family Propionibacteriaceae isolated from raw milk and dairy products.</title>
        <authorList>
            <person name="Huptas C."/>
            <person name="Wenning M."/>
            <person name="Breitenwieser F."/>
            <person name="Doll E."/>
            <person name="Von Neubeck M."/>
            <person name="Busse H.-J."/>
            <person name="Scherer S."/>
        </authorList>
    </citation>
    <scope>NUCLEOTIDE SEQUENCE [LARGE SCALE GENOMIC DNA]</scope>
    <source>
        <strain evidence="3 4">DSM 22130</strain>
    </source>
</reference>
<dbReference type="SUPFAM" id="SSF56059">
    <property type="entry name" value="Glutathione synthetase ATP-binding domain-like"/>
    <property type="match status" value="1"/>
</dbReference>
<dbReference type="RefSeq" id="WP_131173026.1">
    <property type="nucleotide sequence ID" value="NZ_FXTL01000022.1"/>
</dbReference>
<dbReference type="InterPro" id="IPR013815">
    <property type="entry name" value="ATP_grasp_subdomain_1"/>
</dbReference>
<keyword evidence="1" id="KW-0067">ATP-binding</keyword>
<dbReference type="GO" id="GO:0046872">
    <property type="term" value="F:metal ion binding"/>
    <property type="evidence" value="ECO:0007669"/>
    <property type="project" value="InterPro"/>
</dbReference>
<gene>
    <name evidence="3" type="ORF">ET996_13180</name>
</gene>
<dbReference type="InterPro" id="IPR003806">
    <property type="entry name" value="ATP-grasp_PylC-type"/>
</dbReference>
<dbReference type="Proteomes" id="UP000291933">
    <property type="component" value="Unassembled WGS sequence"/>
</dbReference>
<dbReference type="EMBL" id="SDMR01000021">
    <property type="protein sequence ID" value="TBT92200.1"/>
    <property type="molecule type" value="Genomic_DNA"/>
</dbReference>
<sequence>MNVLLTSAGRRVSLLRLFQLAAEASGGRVFVSDIDPGAPTLQFAPILRLPPVTADGYGPALLAAASEHRIDLVVPTIDPELPVLALLADDLAAVGTRAVISTPDFVATCSDKWLFHAAFAAEGVRTPRSWLPAELPDDLPRRLFVKPRRGSASKGISALTVEDARAGNLPPNAEDPIIQEFVGGTELTIDAFLSRDGRPLHAVPRERRYTIGGESVQGVTVAYEPLRGWLESVLATCGRLGARGPITLQAFLTPDGPVLFEVNPRLGGGFPLADAAGGHYPAWLVDEASGVDLPSRLGDYQVGLYMTRYHSELFVTELPW</sequence>
<keyword evidence="4" id="KW-1185">Reference proteome</keyword>
<dbReference type="Gene3D" id="3.40.50.20">
    <property type="match status" value="1"/>
</dbReference>
<dbReference type="Pfam" id="PF02655">
    <property type="entry name" value="ATP-grasp_3"/>
    <property type="match status" value="1"/>
</dbReference>
<proteinExistence type="predicted"/>
<organism evidence="3 4">
    <name type="scientific">Propioniciclava tarda</name>
    <dbReference type="NCBI Taxonomy" id="433330"/>
    <lineage>
        <taxon>Bacteria</taxon>
        <taxon>Bacillati</taxon>
        <taxon>Actinomycetota</taxon>
        <taxon>Actinomycetes</taxon>
        <taxon>Propionibacteriales</taxon>
        <taxon>Propionibacteriaceae</taxon>
        <taxon>Propioniciclava</taxon>
    </lineage>
</organism>
<protein>
    <submittedName>
        <fullName evidence="3">ATP-grasp domain-containing protein</fullName>
    </submittedName>
</protein>
<dbReference type="AlphaFoldDB" id="A0A4Q9KJF9"/>
<dbReference type="Gene3D" id="3.30.1490.20">
    <property type="entry name" value="ATP-grasp fold, A domain"/>
    <property type="match status" value="1"/>
</dbReference>
<evidence type="ECO:0000313" key="4">
    <source>
        <dbReference type="Proteomes" id="UP000291933"/>
    </source>
</evidence>
<dbReference type="GO" id="GO:0005524">
    <property type="term" value="F:ATP binding"/>
    <property type="evidence" value="ECO:0007669"/>
    <property type="project" value="UniProtKB-UniRule"/>
</dbReference>
<dbReference type="OrthoDB" id="24041at2"/>
<dbReference type="Gene3D" id="3.30.470.20">
    <property type="entry name" value="ATP-grasp fold, B domain"/>
    <property type="match status" value="1"/>
</dbReference>